<gene>
    <name evidence="2" type="ORF">MSSIT_0149</name>
</gene>
<evidence type="ECO:0000313" key="3">
    <source>
        <dbReference type="Proteomes" id="UP000033111"/>
    </source>
</evidence>
<dbReference type="InterPro" id="IPR043519">
    <property type="entry name" value="NT_sf"/>
</dbReference>
<dbReference type="SUPFAM" id="SSF81301">
    <property type="entry name" value="Nucleotidyltransferase"/>
    <property type="match status" value="1"/>
</dbReference>
<evidence type="ECO:0000259" key="1">
    <source>
        <dbReference type="Pfam" id="PF18765"/>
    </source>
</evidence>
<dbReference type="Proteomes" id="UP000033111">
    <property type="component" value="Chromosome"/>
</dbReference>
<dbReference type="InterPro" id="IPR041633">
    <property type="entry name" value="Polbeta"/>
</dbReference>
<dbReference type="HOGENOM" id="CLU_130257_1_1_2"/>
<accession>A0A0E3P0W7</accession>
<dbReference type="Pfam" id="PF18765">
    <property type="entry name" value="Polbeta"/>
    <property type="match status" value="1"/>
</dbReference>
<name>A0A0E3P0W7_9EURY</name>
<keyword evidence="2" id="KW-0808">Transferase</keyword>
<proteinExistence type="predicted"/>
<dbReference type="OrthoDB" id="23323at2157"/>
<dbReference type="GO" id="GO:0016740">
    <property type="term" value="F:transferase activity"/>
    <property type="evidence" value="ECO:0007669"/>
    <property type="project" value="UniProtKB-KW"/>
</dbReference>
<dbReference type="EMBL" id="CP009506">
    <property type="protein sequence ID" value="AKB26868.1"/>
    <property type="molecule type" value="Genomic_DNA"/>
</dbReference>
<dbReference type="CDD" id="cd05403">
    <property type="entry name" value="NT_KNTase_like"/>
    <property type="match status" value="1"/>
</dbReference>
<dbReference type="PANTHER" id="PTHR43852">
    <property type="entry name" value="NUCLEOTIDYLTRANSFERASE"/>
    <property type="match status" value="1"/>
</dbReference>
<dbReference type="InterPro" id="IPR052930">
    <property type="entry name" value="TA_antitoxin_MntA"/>
</dbReference>
<organism evidence="2 3">
    <name type="scientific">Methanosarcina siciliae T4/M</name>
    <dbReference type="NCBI Taxonomy" id="1434120"/>
    <lineage>
        <taxon>Archaea</taxon>
        <taxon>Methanobacteriati</taxon>
        <taxon>Methanobacteriota</taxon>
        <taxon>Stenosarchaea group</taxon>
        <taxon>Methanomicrobia</taxon>
        <taxon>Methanosarcinales</taxon>
        <taxon>Methanosarcinaceae</taxon>
        <taxon>Methanosarcina</taxon>
    </lineage>
</organism>
<reference evidence="2 3" key="1">
    <citation type="submission" date="2014-07" db="EMBL/GenBank/DDBJ databases">
        <title>Methanogenic archaea and the global carbon cycle.</title>
        <authorList>
            <person name="Henriksen J.R."/>
            <person name="Luke J."/>
            <person name="Reinhart S."/>
            <person name="Benedict M.N."/>
            <person name="Youngblut N.D."/>
            <person name="Metcalf M.E."/>
            <person name="Whitaker R.J."/>
            <person name="Metcalf W.W."/>
        </authorList>
    </citation>
    <scope>NUCLEOTIDE SEQUENCE [LARGE SCALE GENOMIC DNA]</scope>
    <source>
        <strain evidence="2 3">T4/M</strain>
    </source>
</reference>
<dbReference type="GeneID" id="24858903"/>
<feature type="domain" description="Polymerase beta nucleotidyltransferase" evidence="1">
    <location>
        <begin position="8"/>
        <end position="102"/>
    </location>
</feature>
<protein>
    <submittedName>
        <fullName evidence="2">Putative nucleotidyltransferase</fullName>
    </submittedName>
</protein>
<dbReference type="NCBIfam" id="NF047752">
    <property type="entry name" value="MntA_antitoxin"/>
    <property type="match status" value="1"/>
</dbReference>
<keyword evidence="3" id="KW-1185">Reference proteome</keyword>
<dbReference type="RefSeq" id="WP_048169217.1">
    <property type="nucleotide sequence ID" value="NZ_CP009506.1"/>
</dbReference>
<dbReference type="PANTHER" id="PTHR43852:SF3">
    <property type="entry name" value="NUCLEOTIDYLTRANSFERASE"/>
    <property type="match status" value="1"/>
</dbReference>
<dbReference type="AlphaFoldDB" id="A0A0E3P0W7"/>
<dbReference type="PATRIC" id="fig|1434120.4.peg.204"/>
<dbReference type="Gene3D" id="3.30.460.10">
    <property type="entry name" value="Beta Polymerase, domain 2"/>
    <property type="match status" value="1"/>
</dbReference>
<sequence length="134" mass="15684">MDKSSFLEDISKILAGLKEVDTAYVFGSFLERTNFNDIDVALLLSESLDPYQSLKFSLRIAGELERRIRPRFEFDVKILNNSPIEFQFEVIKKGHVIFSRNEPNRIDYESEVISAYLDLKYMYDLIDKEFLARA</sequence>
<dbReference type="KEGG" id="msw:MSSIT_0149"/>
<evidence type="ECO:0000313" key="2">
    <source>
        <dbReference type="EMBL" id="AKB26868.1"/>
    </source>
</evidence>